<evidence type="ECO:0000313" key="11">
    <source>
        <dbReference type="EMBL" id="NML29424.1"/>
    </source>
</evidence>
<organism evidence="11 12">
    <name type="scientific">Paraburkholderia antibiotica</name>
    <dbReference type="NCBI Taxonomy" id="2728839"/>
    <lineage>
        <taxon>Bacteria</taxon>
        <taxon>Pseudomonadati</taxon>
        <taxon>Pseudomonadota</taxon>
        <taxon>Betaproteobacteria</taxon>
        <taxon>Burkholderiales</taxon>
        <taxon>Burkholderiaceae</taxon>
        <taxon>Paraburkholderia</taxon>
    </lineage>
</organism>
<dbReference type="FunFam" id="3.20.20.140:FF:000022">
    <property type="entry name" value="Guanine deaminase"/>
    <property type="match status" value="1"/>
</dbReference>
<dbReference type="InterPro" id="IPR051607">
    <property type="entry name" value="Metallo-dep_hydrolases"/>
</dbReference>
<evidence type="ECO:0000256" key="1">
    <source>
        <dbReference type="ARBA" id="ARBA00004984"/>
    </source>
</evidence>
<evidence type="ECO:0000256" key="6">
    <source>
        <dbReference type="ARBA" id="ARBA00022833"/>
    </source>
</evidence>
<reference evidence="11 12" key="1">
    <citation type="submission" date="2020-04" db="EMBL/GenBank/DDBJ databases">
        <title>Paraburkholderia sp. G-4-1-8 isolated from soil.</title>
        <authorList>
            <person name="Dahal R.H."/>
        </authorList>
    </citation>
    <scope>NUCLEOTIDE SEQUENCE [LARGE SCALE GENOMIC DNA]</scope>
    <source>
        <strain evidence="11 12">G-4-1-8</strain>
    </source>
</reference>
<feature type="domain" description="Amidohydrolase-related" evidence="10">
    <location>
        <begin position="96"/>
        <end position="457"/>
    </location>
</feature>
<dbReference type="PANTHER" id="PTHR11271:SF6">
    <property type="entry name" value="GUANINE DEAMINASE"/>
    <property type="match status" value="1"/>
</dbReference>
<dbReference type="GO" id="GO:0008270">
    <property type="term" value="F:zinc ion binding"/>
    <property type="evidence" value="ECO:0007669"/>
    <property type="project" value="UniProtKB-UniRule"/>
</dbReference>
<dbReference type="InterPro" id="IPR032466">
    <property type="entry name" value="Metal_Hydrolase"/>
</dbReference>
<comment type="similarity">
    <text evidence="2 8">Belongs to the metallo-dependent hydrolases superfamily. ATZ/TRZ family.</text>
</comment>
<dbReference type="EC" id="3.5.4.3" evidence="3 7"/>
<dbReference type="GO" id="GO:0006147">
    <property type="term" value="P:guanine catabolic process"/>
    <property type="evidence" value="ECO:0007669"/>
    <property type="project" value="UniProtKB-UniRule"/>
</dbReference>
<accession>A0A7X9ZUS7</accession>
<dbReference type="CDD" id="cd01303">
    <property type="entry name" value="GDEase"/>
    <property type="match status" value="1"/>
</dbReference>
<dbReference type="RefSeq" id="WP_169495732.1">
    <property type="nucleotide sequence ID" value="NZ_JABBFZ010000001.1"/>
</dbReference>
<gene>
    <name evidence="11" type="primary">guaD</name>
    <name evidence="11" type="ORF">HHL14_01025</name>
</gene>
<keyword evidence="4 8" id="KW-0479">Metal-binding</keyword>
<evidence type="ECO:0000256" key="9">
    <source>
        <dbReference type="SAM" id="MobiDB-lite"/>
    </source>
</evidence>
<comment type="caution">
    <text evidence="11">The sequence shown here is derived from an EMBL/GenBank/DDBJ whole genome shotgun (WGS) entry which is preliminary data.</text>
</comment>
<comment type="pathway">
    <text evidence="1 8">Purine metabolism; guanine degradation; xanthine from guanine: step 1/1.</text>
</comment>
<dbReference type="SUPFAM" id="SSF51338">
    <property type="entry name" value="Composite domain of metallo-dependent hydrolases"/>
    <property type="match status" value="1"/>
</dbReference>
<name>A0A7X9ZUS7_9BURK</name>
<evidence type="ECO:0000313" key="12">
    <source>
        <dbReference type="Proteomes" id="UP000583127"/>
    </source>
</evidence>
<evidence type="ECO:0000256" key="7">
    <source>
        <dbReference type="NCBIfam" id="TIGR02967"/>
    </source>
</evidence>
<comment type="function">
    <text evidence="8">Catalyzes the hydrolytic deamination of guanine, producing xanthine and ammonia.</text>
</comment>
<comment type="catalytic activity">
    <reaction evidence="8">
        <text>guanine + H2O + H(+) = xanthine + NH4(+)</text>
        <dbReference type="Rhea" id="RHEA:14665"/>
        <dbReference type="ChEBI" id="CHEBI:15377"/>
        <dbReference type="ChEBI" id="CHEBI:15378"/>
        <dbReference type="ChEBI" id="CHEBI:16235"/>
        <dbReference type="ChEBI" id="CHEBI:17712"/>
        <dbReference type="ChEBI" id="CHEBI:28938"/>
        <dbReference type="EC" id="3.5.4.3"/>
    </reaction>
</comment>
<feature type="compositionally biased region" description="Polar residues" evidence="9">
    <location>
        <begin position="1"/>
        <end position="28"/>
    </location>
</feature>
<keyword evidence="12" id="KW-1185">Reference proteome</keyword>
<evidence type="ECO:0000259" key="10">
    <source>
        <dbReference type="Pfam" id="PF01979"/>
    </source>
</evidence>
<evidence type="ECO:0000256" key="3">
    <source>
        <dbReference type="ARBA" id="ARBA00012781"/>
    </source>
</evidence>
<protein>
    <recommendedName>
        <fullName evidence="3 7">Guanine deaminase</fullName>
        <shortName evidence="8">Guanase</shortName>
        <ecNumber evidence="3 7">3.5.4.3</ecNumber>
    </recommendedName>
    <alternativeName>
        <fullName evidence="8">Guanine aminohydrolase</fullName>
    </alternativeName>
</protein>
<dbReference type="SUPFAM" id="SSF51556">
    <property type="entry name" value="Metallo-dependent hydrolases"/>
    <property type="match status" value="1"/>
</dbReference>
<dbReference type="Gene3D" id="3.20.20.140">
    <property type="entry name" value="Metal-dependent hydrolases"/>
    <property type="match status" value="1"/>
</dbReference>
<dbReference type="GO" id="GO:0005829">
    <property type="term" value="C:cytosol"/>
    <property type="evidence" value="ECO:0007669"/>
    <property type="project" value="TreeGrafter"/>
</dbReference>
<dbReference type="InterPro" id="IPR011059">
    <property type="entry name" value="Metal-dep_hydrolase_composite"/>
</dbReference>
<dbReference type="NCBIfam" id="NF006679">
    <property type="entry name" value="PRK09228.1"/>
    <property type="match status" value="1"/>
</dbReference>
<sequence length="475" mass="51211">MTDSAHTAQAGTPAPTGQSAKPAQSGKSGKSAPTAFRASLLTFHGDPAHAPHGAVFHEDGLLIVEDGRVVAADAYAALAARLAPGTPVEDRRGKLIVPGFIDTHIHYPQTDMIASPAPGLLPWLDTYTFPTERRFADANHARDTASFFVDELLACGTTTALVYCTVHKASADALFAESDARNLRMVAGKVLMDRHCPEFLRDTAQSGYDDSAELIGRWHKRGRQMYALTPRFAPTSTEAQLEACGALAKLHPDVFIQSHVAENTDEVKWVADLFPGHRSYLDVYDHYGLLRRRAVYGHCIYLDDEDRKRMAQTGAVASHCPTSNLFLGSGLFDFDKADSAGMPIALATDVGGGTSFSMLQTMNEAHKVARLGGHHLTATRMFWLATAGAAEALDLGDQVGTLKTGAEADFVVLDPQATPLLARRTARPESLEELLFAFALLGDDRAVYETYAAGKRVHRRGDARGHVPGHAKIAA</sequence>
<dbReference type="InterPro" id="IPR006680">
    <property type="entry name" value="Amidohydro-rel"/>
</dbReference>
<evidence type="ECO:0000256" key="2">
    <source>
        <dbReference type="ARBA" id="ARBA00006745"/>
    </source>
</evidence>
<proteinExistence type="inferred from homology"/>
<dbReference type="InterPro" id="IPR014311">
    <property type="entry name" value="Guanine_deaminase"/>
</dbReference>
<dbReference type="Gene3D" id="2.30.40.10">
    <property type="entry name" value="Urease, subunit C, domain 1"/>
    <property type="match status" value="1"/>
</dbReference>
<evidence type="ECO:0000256" key="5">
    <source>
        <dbReference type="ARBA" id="ARBA00022801"/>
    </source>
</evidence>
<dbReference type="Pfam" id="PF01979">
    <property type="entry name" value="Amidohydro_1"/>
    <property type="match status" value="1"/>
</dbReference>
<feature type="region of interest" description="Disordered" evidence="9">
    <location>
        <begin position="1"/>
        <end position="32"/>
    </location>
</feature>
<dbReference type="Proteomes" id="UP000583127">
    <property type="component" value="Unassembled WGS sequence"/>
</dbReference>
<dbReference type="EMBL" id="JABBFZ010000001">
    <property type="protein sequence ID" value="NML29424.1"/>
    <property type="molecule type" value="Genomic_DNA"/>
</dbReference>
<dbReference type="PANTHER" id="PTHR11271">
    <property type="entry name" value="GUANINE DEAMINASE"/>
    <property type="match status" value="1"/>
</dbReference>
<keyword evidence="5 8" id="KW-0378">Hydrolase</keyword>
<dbReference type="UniPathway" id="UPA00603">
    <property type="reaction ID" value="UER00660"/>
</dbReference>
<dbReference type="NCBIfam" id="TIGR02967">
    <property type="entry name" value="guan_deamin"/>
    <property type="match status" value="1"/>
</dbReference>
<evidence type="ECO:0000256" key="4">
    <source>
        <dbReference type="ARBA" id="ARBA00022723"/>
    </source>
</evidence>
<keyword evidence="6 8" id="KW-0862">Zinc</keyword>
<evidence type="ECO:0000256" key="8">
    <source>
        <dbReference type="RuleBase" id="RU366009"/>
    </source>
</evidence>
<dbReference type="GO" id="GO:0008892">
    <property type="term" value="F:guanine deaminase activity"/>
    <property type="evidence" value="ECO:0007669"/>
    <property type="project" value="UniProtKB-UniRule"/>
</dbReference>
<dbReference type="AlphaFoldDB" id="A0A7X9ZUS7"/>
<comment type="cofactor">
    <cofactor evidence="8">
        <name>Zn(2+)</name>
        <dbReference type="ChEBI" id="CHEBI:29105"/>
    </cofactor>
    <text evidence="8">Binds 1 zinc ion per subunit.</text>
</comment>